<dbReference type="Proteomes" id="UP001058533">
    <property type="component" value="Chromosome"/>
</dbReference>
<dbReference type="RefSeq" id="WP_256505158.1">
    <property type="nucleotide sequence ID" value="NZ_CP101740.1"/>
</dbReference>
<keyword evidence="1" id="KW-1133">Transmembrane helix</keyword>
<reference evidence="2" key="1">
    <citation type="submission" date="2022-07" db="EMBL/GenBank/DDBJ databases">
        <title>Sphingomonas sp. nov., a novel bacterium isolated from the north slope of the Mount Everest.</title>
        <authorList>
            <person name="Cui X."/>
            <person name="Liu Y."/>
        </authorList>
    </citation>
    <scope>NUCLEOTIDE SEQUENCE</scope>
    <source>
        <strain evidence="2">S5-59</strain>
    </source>
</reference>
<organism evidence="2 3">
    <name type="scientific">Sphingomonas qomolangmaensis</name>
    <dbReference type="NCBI Taxonomy" id="2918765"/>
    <lineage>
        <taxon>Bacteria</taxon>
        <taxon>Pseudomonadati</taxon>
        <taxon>Pseudomonadota</taxon>
        <taxon>Alphaproteobacteria</taxon>
        <taxon>Sphingomonadales</taxon>
        <taxon>Sphingomonadaceae</taxon>
        <taxon>Sphingomonas</taxon>
    </lineage>
</organism>
<feature type="transmembrane region" description="Helical" evidence="1">
    <location>
        <begin position="12"/>
        <end position="30"/>
    </location>
</feature>
<keyword evidence="1" id="KW-0472">Membrane</keyword>
<evidence type="ECO:0000256" key="1">
    <source>
        <dbReference type="SAM" id="Phobius"/>
    </source>
</evidence>
<name>A0ABY5L3V3_9SPHN</name>
<proteinExistence type="predicted"/>
<feature type="transmembrane region" description="Helical" evidence="1">
    <location>
        <begin position="60"/>
        <end position="83"/>
    </location>
</feature>
<evidence type="ECO:0000313" key="2">
    <source>
        <dbReference type="EMBL" id="UUL81477.1"/>
    </source>
</evidence>
<keyword evidence="3" id="KW-1185">Reference proteome</keyword>
<protein>
    <submittedName>
        <fullName evidence="2">Uncharacterized protein</fullName>
    </submittedName>
</protein>
<sequence>MLTDVREPWDAHAYWTLAYPASVALSAIAGRFLGKRAWLAGVVVTFAQAPVMWLNNGTGALWAVGLLFLTILAIPCGLASALAGRFWPIAKNSPP</sequence>
<accession>A0ABY5L3V3</accession>
<dbReference type="EMBL" id="CP101740">
    <property type="protein sequence ID" value="UUL81477.1"/>
    <property type="molecule type" value="Genomic_DNA"/>
</dbReference>
<keyword evidence="1" id="KW-0812">Transmembrane</keyword>
<gene>
    <name evidence="2" type="ORF">NMP03_09650</name>
</gene>
<evidence type="ECO:0000313" key="3">
    <source>
        <dbReference type="Proteomes" id="UP001058533"/>
    </source>
</evidence>